<sequence length="505" mass="57799">MSKSTLEKKIDVYRRWGWSDQEINEAFGRYPLCMTVSEEKTMAIMDFLVNKMGYSSTLIAKEPCLVTRSLEKRIIPRAVFARELISQGPLSSFVRCSIQAIHVIGLRTKPLEGFGGLTGAAGELQFSYSLPERTSLLHGRQAMASSQSFSLSITKISTTLRFFSISSNEHSFTVSYLINKCGFSPESASRTSNYVHFETPEKPDSLIIFLENHGFSKTQIKNLIKRQPKLLYSDTEKTLLPKLEFLYSIGFSRPELAKLLSDYPTLLRASLEKRIIPSFNLLRNLFQSDDKAIKSIKRFAGILVSDFEKNLLPNMNILRGIGVPESNILLQLHRKPRTLMFNPVRLEEIVEEVKRMGIDTSRKKFLDVVFAMKSMTKSTLEKKIDVYKRWGWSDQEIHEAFRRYPLCMTVSEDKIMAIMDFLVNKMGYSSTLVAKQSSVLSRSLEKRIVPRALFAQELSSKGLFNDFKLSVLFDTSEKTFNKMFGDCFVKKAPELLKLYKENVEK</sequence>
<keyword evidence="2" id="KW-0806">Transcription termination</keyword>
<dbReference type="PANTHER" id="PTHR13068">
    <property type="entry name" value="CGI-12 PROTEIN-RELATED"/>
    <property type="match status" value="1"/>
</dbReference>
<dbReference type="InterPro" id="IPR003690">
    <property type="entry name" value="MTERF"/>
</dbReference>
<accession>A0A7J8TSL2</accession>
<evidence type="ECO:0000313" key="4">
    <source>
        <dbReference type="EMBL" id="MBA0641123.1"/>
    </source>
</evidence>
<dbReference type="Pfam" id="PF02536">
    <property type="entry name" value="mTERF"/>
    <property type="match status" value="3"/>
</dbReference>
<dbReference type="FunFam" id="1.25.70.10:FF:000001">
    <property type="entry name" value="Mitochondrial transcription termination factor-like"/>
    <property type="match status" value="1"/>
</dbReference>
<evidence type="ECO:0000256" key="2">
    <source>
        <dbReference type="ARBA" id="ARBA00022472"/>
    </source>
</evidence>
<reference evidence="4 5" key="1">
    <citation type="journal article" date="2019" name="Genome Biol. Evol.">
        <title>Insights into the evolution of the New World diploid cottons (Gossypium, subgenus Houzingenia) based on genome sequencing.</title>
        <authorList>
            <person name="Grover C.E."/>
            <person name="Arick M.A. 2nd"/>
            <person name="Thrash A."/>
            <person name="Conover J.L."/>
            <person name="Sanders W.S."/>
            <person name="Peterson D.G."/>
            <person name="Frelichowski J.E."/>
            <person name="Scheffler J.A."/>
            <person name="Scheffler B.E."/>
            <person name="Wendel J.F."/>
        </authorList>
    </citation>
    <scope>NUCLEOTIDE SEQUENCE [LARGE SCALE GENOMIC DNA]</scope>
    <source>
        <strain evidence="4">57</strain>
        <tissue evidence="4">Leaf</tissue>
    </source>
</reference>
<protein>
    <submittedName>
        <fullName evidence="4">Uncharacterized protein</fullName>
    </submittedName>
</protein>
<dbReference type="InterPro" id="IPR038538">
    <property type="entry name" value="MTERF_sf"/>
</dbReference>
<dbReference type="AlphaFoldDB" id="A0A7J8TSL2"/>
<organism evidence="4 5">
    <name type="scientific">Gossypium klotzschianum</name>
    <dbReference type="NCBI Taxonomy" id="34286"/>
    <lineage>
        <taxon>Eukaryota</taxon>
        <taxon>Viridiplantae</taxon>
        <taxon>Streptophyta</taxon>
        <taxon>Embryophyta</taxon>
        <taxon>Tracheophyta</taxon>
        <taxon>Spermatophyta</taxon>
        <taxon>Magnoliopsida</taxon>
        <taxon>eudicotyledons</taxon>
        <taxon>Gunneridae</taxon>
        <taxon>Pentapetalae</taxon>
        <taxon>rosids</taxon>
        <taxon>malvids</taxon>
        <taxon>Malvales</taxon>
        <taxon>Malvaceae</taxon>
        <taxon>Malvoideae</taxon>
        <taxon>Gossypium</taxon>
    </lineage>
</organism>
<comment type="similarity">
    <text evidence="1">Belongs to the mTERF family.</text>
</comment>
<dbReference type="PANTHER" id="PTHR13068:SF166">
    <property type="entry name" value="TRANSCRIPTION TERMINATION FACTOR MTERF15, MITOCHONDRIAL-LIKE"/>
    <property type="match status" value="1"/>
</dbReference>
<keyword evidence="2" id="KW-0804">Transcription</keyword>
<dbReference type="OrthoDB" id="637682at2759"/>
<gene>
    <name evidence="4" type="ORF">Goklo_025710</name>
</gene>
<name>A0A7J8TSL2_9ROSI</name>
<dbReference type="EMBL" id="JABFAB010000002">
    <property type="protein sequence ID" value="MBA0641123.1"/>
    <property type="molecule type" value="Genomic_DNA"/>
</dbReference>
<keyword evidence="5" id="KW-1185">Reference proteome</keyword>
<dbReference type="GO" id="GO:0003676">
    <property type="term" value="F:nucleic acid binding"/>
    <property type="evidence" value="ECO:0007669"/>
    <property type="project" value="InterPro"/>
</dbReference>
<comment type="caution">
    <text evidence="4">The sequence shown here is derived from an EMBL/GenBank/DDBJ whole genome shotgun (WGS) entry which is preliminary data.</text>
</comment>
<dbReference type="Gene3D" id="1.25.70.10">
    <property type="entry name" value="Transcription termination factor 3, mitochondrial"/>
    <property type="match status" value="2"/>
</dbReference>
<proteinExistence type="inferred from homology"/>
<evidence type="ECO:0000256" key="1">
    <source>
        <dbReference type="ARBA" id="ARBA00007692"/>
    </source>
</evidence>
<dbReference type="Proteomes" id="UP000593573">
    <property type="component" value="Unassembled WGS sequence"/>
</dbReference>
<keyword evidence="2" id="KW-0805">Transcription regulation</keyword>
<evidence type="ECO:0000256" key="3">
    <source>
        <dbReference type="ARBA" id="ARBA00022946"/>
    </source>
</evidence>
<dbReference type="GO" id="GO:0006353">
    <property type="term" value="P:DNA-templated transcription termination"/>
    <property type="evidence" value="ECO:0007669"/>
    <property type="project" value="UniProtKB-KW"/>
</dbReference>
<dbReference type="SMART" id="SM00733">
    <property type="entry name" value="Mterf"/>
    <property type="match status" value="10"/>
</dbReference>
<evidence type="ECO:0000313" key="5">
    <source>
        <dbReference type="Proteomes" id="UP000593573"/>
    </source>
</evidence>
<keyword evidence="3" id="KW-0809">Transit peptide</keyword>